<feature type="transmembrane region" description="Helical" evidence="1">
    <location>
        <begin position="80"/>
        <end position="99"/>
    </location>
</feature>
<protein>
    <submittedName>
        <fullName evidence="3">Uncharacterized protein</fullName>
    </submittedName>
</protein>
<dbReference type="Pfam" id="PF10853">
    <property type="entry name" value="DUF2650"/>
    <property type="match status" value="1"/>
</dbReference>
<evidence type="ECO:0000256" key="1">
    <source>
        <dbReference type="SAM" id="Phobius"/>
    </source>
</evidence>
<evidence type="ECO:0000313" key="4">
    <source>
        <dbReference type="Proteomes" id="UP001177023"/>
    </source>
</evidence>
<sequence length="144" mass="15499">MNGCIQALALIFAFAQIVADELETSTTDIPIINVADRGDEANTLWCPTASIGNKCPEPDLFSYNKCCGPTNKDCCSHLRVSIVVLPVACLLPFVTMLLYRFCCRPPPSGYTPGVRQNPTVSFQAANSSINVPSQTSQANEPSTL</sequence>
<accession>A0AA36FZU7</accession>
<evidence type="ECO:0000313" key="3">
    <source>
        <dbReference type="EMBL" id="CAJ0574366.1"/>
    </source>
</evidence>
<dbReference type="AlphaFoldDB" id="A0AA36FZU7"/>
<feature type="chain" id="PRO_5041310765" evidence="2">
    <location>
        <begin position="20"/>
        <end position="144"/>
    </location>
</feature>
<keyword evidence="2" id="KW-0732">Signal</keyword>
<feature type="signal peptide" evidence="2">
    <location>
        <begin position="1"/>
        <end position="19"/>
    </location>
</feature>
<evidence type="ECO:0000256" key="2">
    <source>
        <dbReference type="SAM" id="SignalP"/>
    </source>
</evidence>
<dbReference type="EMBL" id="CATQJA010002629">
    <property type="protein sequence ID" value="CAJ0574366.1"/>
    <property type="molecule type" value="Genomic_DNA"/>
</dbReference>
<organism evidence="3 4">
    <name type="scientific">Mesorhabditis spiculigera</name>
    <dbReference type="NCBI Taxonomy" id="96644"/>
    <lineage>
        <taxon>Eukaryota</taxon>
        <taxon>Metazoa</taxon>
        <taxon>Ecdysozoa</taxon>
        <taxon>Nematoda</taxon>
        <taxon>Chromadorea</taxon>
        <taxon>Rhabditida</taxon>
        <taxon>Rhabditina</taxon>
        <taxon>Rhabditomorpha</taxon>
        <taxon>Rhabditoidea</taxon>
        <taxon>Rhabditidae</taxon>
        <taxon>Mesorhabditinae</taxon>
        <taxon>Mesorhabditis</taxon>
    </lineage>
</organism>
<gene>
    <name evidence="3" type="ORF">MSPICULIGERA_LOCUS12701</name>
</gene>
<dbReference type="InterPro" id="IPR022559">
    <property type="entry name" value="SUP-1-like"/>
</dbReference>
<keyword evidence="1" id="KW-0812">Transmembrane</keyword>
<comment type="caution">
    <text evidence="3">The sequence shown here is derived from an EMBL/GenBank/DDBJ whole genome shotgun (WGS) entry which is preliminary data.</text>
</comment>
<reference evidence="3" key="1">
    <citation type="submission" date="2023-06" db="EMBL/GenBank/DDBJ databases">
        <authorList>
            <person name="Delattre M."/>
        </authorList>
    </citation>
    <scope>NUCLEOTIDE SEQUENCE</scope>
    <source>
        <strain evidence="3">AF72</strain>
    </source>
</reference>
<dbReference type="Proteomes" id="UP001177023">
    <property type="component" value="Unassembled WGS sequence"/>
</dbReference>
<keyword evidence="4" id="KW-1185">Reference proteome</keyword>
<name>A0AA36FZU7_9BILA</name>
<keyword evidence="1" id="KW-1133">Transmembrane helix</keyword>
<dbReference type="PANTHER" id="PTHR34149:SF6">
    <property type="entry name" value="TRANSMEMBRANE PROTEIN"/>
    <property type="match status" value="1"/>
</dbReference>
<proteinExistence type="predicted"/>
<dbReference type="PANTHER" id="PTHR34149">
    <property type="entry name" value="PROTEIN CBG11905-RELATED"/>
    <property type="match status" value="1"/>
</dbReference>
<keyword evidence="1" id="KW-0472">Membrane</keyword>
<feature type="non-terminal residue" evidence="3">
    <location>
        <position position="144"/>
    </location>
</feature>